<comment type="caution">
    <text evidence="1">The sequence shown here is derived from an EMBL/GenBank/DDBJ whole genome shotgun (WGS) entry which is preliminary data.</text>
</comment>
<reference evidence="1" key="1">
    <citation type="journal article" date="2014" name="Int. J. Syst. Evol. Microbiol.">
        <title>Complete genome sequence of Corynebacterium casei LMG S-19264T (=DSM 44701T), isolated from a smear-ripened cheese.</title>
        <authorList>
            <consortium name="US DOE Joint Genome Institute (JGI-PGF)"/>
            <person name="Walter F."/>
            <person name="Albersmeier A."/>
            <person name="Kalinowski J."/>
            <person name="Ruckert C."/>
        </authorList>
    </citation>
    <scope>NUCLEOTIDE SEQUENCE</scope>
    <source>
        <strain evidence="1">JCM 3035</strain>
    </source>
</reference>
<dbReference type="AlphaFoldDB" id="A0A917QID3"/>
<dbReference type="SUPFAM" id="SSF51445">
    <property type="entry name" value="(Trans)glycosidases"/>
    <property type="match status" value="1"/>
</dbReference>
<dbReference type="Gene3D" id="3.20.20.70">
    <property type="entry name" value="Aldolase class I"/>
    <property type="match status" value="1"/>
</dbReference>
<dbReference type="InterPro" id="IPR013785">
    <property type="entry name" value="Aldolase_TIM"/>
</dbReference>
<reference evidence="1" key="2">
    <citation type="submission" date="2020-09" db="EMBL/GenBank/DDBJ databases">
        <authorList>
            <person name="Sun Q."/>
            <person name="Ohkuma M."/>
        </authorList>
    </citation>
    <scope>NUCLEOTIDE SEQUENCE</scope>
    <source>
        <strain evidence="1">JCM 3035</strain>
    </source>
</reference>
<dbReference type="Proteomes" id="UP000637788">
    <property type="component" value="Unassembled WGS sequence"/>
</dbReference>
<evidence type="ECO:0000313" key="1">
    <source>
        <dbReference type="EMBL" id="GGK51993.1"/>
    </source>
</evidence>
<dbReference type="EMBL" id="BMPQ01000002">
    <property type="protein sequence ID" value="GGK51993.1"/>
    <property type="molecule type" value="Genomic_DNA"/>
</dbReference>
<keyword evidence="2" id="KW-1185">Reference proteome</keyword>
<dbReference type="InterPro" id="IPR017853">
    <property type="entry name" value="GH"/>
</dbReference>
<dbReference type="RefSeq" id="WP_246567282.1">
    <property type="nucleotide sequence ID" value="NZ_BMPQ01000002.1"/>
</dbReference>
<proteinExistence type="predicted"/>
<name>A0A917QID3_9ACTN</name>
<evidence type="ECO:0008006" key="3">
    <source>
        <dbReference type="Google" id="ProtNLM"/>
    </source>
</evidence>
<evidence type="ECO:0000313" key="2">
    <source>
        <dbReference type="Proteomes" id="UP000637788"/>
    </source>
</evidence>
<sequence length="118" mass="13424">MTRPARPIPERRLRPPMGWNSWDCYGTTVTEEEVLANATFMRDHMLAYGWDTVVVDIQWYEPTARAHGYNADAPLVLDDRVRELWTPTDTPHDGQSLRAELPAHGAALYRLSPSDTST</sequence>
<organism evidence="1 2">
    <name type="scientific">Streptomyces flaveus</name>
    <dbReference type="NCBI Taxonomy" id="66370"/>
    <lineage>
        <taxon>Bacteria</taxon>
        <taxon>Bacillati</taxon>
        <taxon>Actinomycetota</taxon>
        <taxon>Actinomycetes</taxon>
        <taxon>Kitasatosporales</taxon>
        <taxon>Streptomycetaceae</taxon>
        <taxon>Streptomyces</taxon>
        <taxon>Streptomyces aurantiacus group</taxon>
    </lineage>
</organism>
<gene>
    <name evidence="1" type="ORF">GCM10010094_10380</name>
</gene>
<accession>A0A917QID3</accession>
<protein>
    <recommendedName>
        <fullName evidence="3">Alpha-galactosidase</fullName>
    </recommendedName>
</protein>